<keyword evidence="6" id="KW-1185">Reference proteome</keyword>
<dbReference type="Gene3D" id="1.10.10.10">
    <property type="entry name" value="Winged helix-like DNA-binding domain superfamily/Winged helix DNA-binding domain"/>
    <property type="match status" value="1"/>
</dbReference>
<dbReference type="InterPro" id="IPR000524">
    <property type="entry name" value="Tscrpt_reg_HTH_GntR"/>
</dbReference>
<evidence type="ECO:0000256" key="2">
    <source>
        <dbReference type="ARBA" id="ARBA00023125"/>
    </source>
</evidence>
<dbReference type="RefSeq" id="WP_358477215.1">
    <property type="nucleotide sequence ID" value="NZ_JBEZAE010000029.1"/>
</dbReference>
<evidence type="ECO:0000313" key="6">
    <source>
        <dbReference type="Proteomes" id="UP001551329"/>
    </source>
</evidence>
<evidence type="ECO:0000256" key="1">
    <source>
        <dbReference type="ARBA" id="ARBA00023015"/>
    </source>
</evidence>
<evidence type="ECO:0000313" key="5">
    <source>
        <dbReference type="EMBL" id="MEU7074749.1"/>
    </source>
</evidence>
<dbReference type="CDD" id="cd07377">
    <property type="entry name" value="WHTH_GntR"/>
    <property type="match status" value="1"/>
</dbReference>
<name>A0ABV3CIZ6_9ACTN</name>
<protein>
    <submittedName>
        <fullName evidence="5">Winged helix-turn-helix domain-containing protein</fullName>
    </submittedName>
</protein>
<dbReference type="Pfam" id="PF00392">
    <property type="entry name" value="GntR"/>
    <property type="match status" value="1"/>
</dbReference>
<sequence>MDWKPDIPRWRQVYALLEERIDDGTYPPGGRLPSVHEIIQETGISRVTATRVLRELRAAGLAYMEPGIGTFVANLPEPPTS</sequence>
<dbReference type="InterPro" id="IPR036388">
    <property type="entry name" value="WH-like_DNA-bd_sf"/>
</dbReference>
<keyword evidence="3" id="KW-0804">Transcription</keyword>
<dbReference type="PRINTS" id="PR00035">
    <property type="entry name" value="HTHGNTR"/>
</dbReference>
<organism evidence="5 6">
    <name type="scientific">Streptomyces narbonensis</name>
    <dbReference type="NCBI Taxonomy" id="67333"/>
    <lineage>
        <taxon>Bacteria</taxon>
        <taxon>Bacillati</taxon>
        <taxon>Actinomycetota</taxon>
        <taxon>Actinomycetes</taxon>
        <taxon>Kitasatosporales</taxon>
        <taxon>Streptomycetaceae</taxon>
        <taxon>Streptomyces</taxon>
    </lineage>
</organism>
<gene>
    <name evidence="5" type="ORF">AB0A88_32115</name>
</gene>
<proteinExistence type="predicted"/>
<keyword evidence="2" id="KW-0238">DNA-binding</keyword>
<feature type="domain" description="HTH gntR-type" evidence="4">
    <location>
        <begin position="7"/>
        <end position="75"/>
    </location>
</feature>
<dbReference type="InterPro" id="IPR050679">
    <property type="entry name" value="Bact_HTH_transcr_reg"/>
</dbReference>
<dbReference type="PANTHER" id="PTHR44846">
    <property type="entry name" value="MANNOSYL-D-GLYCERATE TRANSPORT/METABOLISM SYSTEM REPRESSOR MNGR-RELATED"/>
    <property type="match status" value="1"/>
</dbReference>
<reference evidence="5 6" key="1">
    <citation type="submission" date="2024-06" db="EMBL/GenBank/DDBJ databases">
        <title>The Natural Products Discovery Center: Release of the First 8490 Sequenced Strains for Exploring Actinobacteria Biosynthetic Diversity.</title>
        <authorList>
            <person name="Kalkreuter E."/>
            <person name="Kautsar S.A."/>
            <person name="Yang D."/>
            <person name="Bader C.D."/>
            <person name="Teijaro C.N."/>
            <person name="Fluegel L."/>
            <person name="Davis C.M."/>
            <person name="Simpson J.R."/>
            <person name="Lauterbach L."/>
            <person name="Steele A.D."/>
            <person name="Gui C."/>
            <person name="Meng S."/>
            <person name="Li G."/>
            <person name="Viehrig K."/>
            <person name="Ye F."/>
            <person name="Su P."/>
            <person name="Kiefer A.F."/>
            <person name="Nichols A."/>
            <person name="Cepeda A.J."/>
            <person name="Yan W."/>
            <person name="Fan B."/>
            <person name="Jiang Y."/>
            <person name="Adhikari A."/>
            <person name="Zheng C.-J."/>
            <person name="Schuster L."/>
            <person name="Cowan T.M."/>
            <person name="Smanski M.J."/>
            <person name="Chevrette M.G."/>
            <person name="De Carvalho L.P.S."/>
            <person name="Shen B."/>
        </authorList>
    </citation>
    <scope>NUCLEOTIDE SEQUENCE [LARGE SCALE GENOMIC DNA]</scope>
    <source>
        <strain evidence="5 6">NPDC045974</strain>
    </source>
</reference>
<dbReference type="SUPFAM" id="SSF46785">
    <property type="entry name" value="Winged helix' DNA-binding domain"/>
    <property type="match status" value="1"/>
</dbReference>
<dbReference type="SMART" id="SM00345">
    <property type="entry name" value="HTH_GNTR"/>
    <property type="match status" value="1"/>
</dbReference>
<dbReference type="Proteomes" id="UP001551329">
    <property type="component" value="Unassembled WGS sequence"/>
</dbReference>
<evidence type="ECO:0000259" key="4">
    <source>
        <dbReference type="PROSITE" id="PS50949"/>
    </source>
</evidence>
<dbReference type="PROSITE" id="PS50949">
    <property type="entry name" value="HTH_GNTR"/>
    <property type="match status" value="1"/>
</dbReference>
<accession>A0ABV3CIZ6</accession>
<keyword evidence="1" id="KW-0805">Transcription regulation</keyword>
<dbReference type="InterPro" id="IPR036390">
    <property type="entry name" value="WH_DNA-bd_sf"/>
</dbReference>
<comment type="caution">
    <text evidence="5">The sequence shown here is derived from an EMBL/GenBank/DDBJ whole genome shotgun (WGS) entry which is preliminary data.</text>
</comment>
<dbReference type="EMBL" id="JBEZAE010000029">
    <property type="protein sequence ID" value="MEU7074749.1"/>
    <property type="molecule type" value="Genomic_DNA"/>
</dbReference>
<evidence type="ECO:0000256" key="3">
    <source>
        <dbReference type="ARBA" id="ARBA00023163"/>
    </source>
</evidence>